<feature type="region of interest" description="Disordered" evidence="1">
    <location>
        <begin position="108"/>
        <end position="137"/>
    </location>
</feature>
<comment type="caution">
    <text evidence="2">The sequence shown here is derived from an EMBL/GenBank/DDBJ whole genome shotgun (WGS) entry which is preliminary data.</text>
</comment>
<protein>
    <submittedName>
        <fullName evidence="2">Uncharacterized protein</fullName>
    </submittedName>
</protein>
<name>A6GJJ9_9BACT</name>
<reference evidence="2 3" key="1">
    <citation type="submission" date="2007-06" db="EMBL/GenBank/DDBJ databases">
        <authorList>
            <person name="Shimkets L."/>
            <person name="Ferriera S."/>
            <person name="Johnson J."/>
            <person name="Kravitz S."/>
            <person name="Beeson K."/>
            <person name="Sutton G."/>
            <person name="Rogers Y.-H."/>
            <person name="Friedman R."/>
            <person name="Frazier M."/>
            <person name="Venter J.C."/>
        </authorList>
    </citation>
    <scope>NUCLEOTIDE SEQUENCE [LARGE SCALE GENOMIC DNA]</scope>
    <source>
        <strain evidence="2 3">SIR-1</strain>
    </source>
</reference>
<dbReference type="EMBL" id="ABCS01000159">
    <property type="protein sequence ID" value="EDM73957.1"/>
    <property type="molecule type" value="Genomic_DNA"/>
</dbReference>
<dbReference type="eggNOG" id="COG1475">
    <property type="taxonomic scope" value="Bacteria"/>
</dbReference>
<dbReference type="AlphaFoldDB" id="A6GJJ9"/>
<evidence type="ECO:0000313" key="3">
    <source>
        <dbReference type="Proteomes" id="UP000005801"/>
    </source>
</evidence>
<feature type="compositionally biased region" description="Polar residues" evidence="1">
    <location>
        <begin position="110"/>
        <end position="133"/>
    </location>
</feature>
<dbReference type="Pfam" id="PF13665">
    <property type="entry name" value="Tox-PAAR-like"/>
    <property type="match status" value="1"/>
</dbReference>
<dbReference type="STRING" id="391625.PPSIR1_13705"/>
<organism evidence="2 3">
    <name type="scientific">Plesiocystis pacifica SIR-1</name>
    <dbReference type="NCBI Taxonomy" id="391625"/>
    <lineage>
        <taxon>Bacteria</taxon>
        <taxon>Pseudomonadati</taxon>
        <taxon>Myxococcota</taxon>
        <taxon>Polyangia</taxon>
        <taxon>Nannocystales</taxon>
        <taxon>Nannocystaceae</taxon>
        <taxon>Plesiocystis</taxon>
    </lineage>
</organism>
<feature type="region of interest" description="Disordered" evidence="1">
    <location>
        <begin position="603"/>
        <end position="628"/>
    </location>
</feature>
<gene>
    <name evidence="2" type="ORF">PPSIR1_13705</name>
</gene>
<evidence type="ECO:0000313" key="2">
    <source>
        <dbReference type="EMBL" id="EDM73957.1"/>
    </source>
</evidence>
<sequence>MGFWHRGSAGIGVAPLDVCKSPPPGPVPIPYTNFLKAADLIKGSKTVFIDGEPTALEDYSETSTSTGDEGGTLGGSVITGVIKGKGFFMVWSMTVYIEGKGVARHGDIMGQNSASAPPSTQNAGAVNQANNPTAPEPAPVAAQRAARTNVLEATGPGDSEAKELIPCDFERVKISCGHEDGKRKGKFMEFWYSGQIEDNLKKGTAQNPITTNIQLVAGVMGKGADKLKVELVGGPGYNCSKNHPLIVLTDRSDPSAKPVRKQGEPAVTFEVNSKFVEPPPALWMSLLAVIHYYWFSPKTTRSYFLEIESCGVLADLSYGFRKLSRTVEVFSSDICKLGFELPAAIKREKQDGMMLKSPLLHDWEDKETDWDKGEGLASAGKSFTFEKNGEDFSSKLKIGEIVAALIAVRKGIAAVMDTIDGLQAGVKPVCEVEFFSGALSVEWGCKEWSDQRVYRYWKVESSLTLLKATIGVAAGIKFFEDSWYAVVGVLEGTVTGEIKFAFSMESNPDEAEPPAVTTSGECTGQIKATGQLGNRWLFVEGLIKASISAEGAFKIQFKEPFTLDYKVAWSGIKFEGQVYSKIWGSVGVDHTLVKGKTLSEGTLFDPKAPAPAEKAPPKRSRRRRRRRN</sequence>
<feature type="compositionally biased region" description="Basic residues" evidence="1">
    <location>
        <begin position="617"/>
        <end position="628"/>
    </location>
</feature>
<evidence type="ECO:0000256" key="1">
    <source>
        <dbReference type="SAM" id="MobiDB-lite"/>
    </source>
</evidence>
<proteinExistence type="predicted"/>
<dbReference type="Proteomes" id="UP000005801">
    <property type="component" value="Unassembled WGS sequence"/>
</dbReference>
<keyword evidence="3" id="KW-1185">Reference proteome</keyword>
<accession>A6GJJ9</accession>
<dbReference type="CDD" id="cd14740">
    <property type="entry name" value="PAAR_4"/>
    <property type="match status" value="1"/>
</dbReference>